<gene>
    <name evidence="2" type="ORF">EVEC_LOCUS11570</name>
</gene>
<dbReference type="STRING" id="51028.A0A0N4VN24"/>
<feature type="region of interest" description="Disordered" evidence="1">
    <location>
        <begin position="103"/>
        <end position="143"/>
    </location>
</feature>
<reference evidence="4" key="1">
    <citation type="submission" date="2017-02" db="UniProtKB">
        <authorList>
            <consortium name="WormBaseParasite"/>
        </authorList>
    </citation>
    <scope>IDENTIFICATION</scope>
</reference>
<feature type="region of interest" description="Disordered" evidence="1">
    <location>
        <begin position="22"/>
        <end position="45"/>
    </location>
</feature>
<protein>
    <submittedName>
        <fullName evidence="4">ANK_REP_REGION domain-containing protein</fullName>
    </submittedName>
</protein>
<proteinExistence type="predicted"/>
<sequence length="655" mass="73571">MSLTQEELEHIAMVQQLAEQSSFDSEFANRPATTNDVVEKSSADGNTLKVRDFKAGEYGQRSVDKIRYEADENELIADTRLKVSGDYKLKETEDVEMVDIKTENRPFASTDTKNQKEQLSDTQARVETPRSTPTSGTGLTPYLDSSYIEPGKESSTFVPDNETQLMELRQEELEHIAMVEKWAAQSSFEFQFANPGSGVDCVAWRSPGMNNTLNFPILVTRKTREYEVSIKGKMEGMQSKEFADSVFDGTTETKLDQAEGVGRKMTEGEKQPFNLRDTKEKEEKECNAQPFVETPSSKPLFGADDSSDKDEPYGEPDQEAAHDDEIDRSREMELTQEELEYIAMVQQLATQGSFKYLLGRGADLRKDVVWNSPRMSDTVILPDSAMGKKTEHEQRTICNNGWGTLENLKLVCSVPIEAGGNKVGQIKDVEVVEREEARQPFASLETNDQQEKRANGQPVVGNLEADEFHNELSCPVCSEQELSNVTKRIMSTAVFSKTVNRDITENDLKVHPTSHSESPMRGEKQERRLAALVHVEIGQVGDREKMNTRPDTRACTVLNDVEARREFDQGKAEIEVPNATLEWRRGGSEFEGKSCVCFGKFNVDDPVNKKFTQLSQAEEDVDFYSRCNMKIISVFETLFRSAVSGKEGVVDQSSA</sequence>
<reference evidence="2 3" key="2">
    <citation type="submission" date="2018-10" db="EMBL/GenBank/DDBJ databases">
        <authorList>
            <consortium name="Pathogen Informatics"/>
        </authorList>
    </citation>
    <scope>NUCLEOTIDE SEQUENCE [LARGE SCALE GENOMIC DNA]</scope>
</reference>
<evidence type="ECO:0000313" key="3">
    <source>
        <dbReference type="Proteomes" id="UP000274131"/>
    </source>
</evidence>
<feature type="compositionally biased region" description="Basic and acidic residues" evidence="1">
    <location>
        <begin position="319"/>
        <end position="328"/>
    </location>
</feature>
<evidence type="ECO:0000256" key="1">
    <source>
        <dbReference type="SAM" id="MobiDB-lite"/>
    </source>
</evidence>
<evidence type="ECO:0000313" key="2">
    <source>
        <dbReference type="EMBL" id="VDD96819.1"/>
    </source>
</evidence>
<dbReference type="Proteomes" id="UP000274131">
    <property type="component" value="Unassembled WGS sequence"/>
</dbReference>
<feature type="compositionally biased region" description="Basic and acidic residues" evidence="1">
    <location>
        <begin position="251"/>
        <end position="286"/>
    </location>
</feature>
<dbReference type="EMBL" id="UXUI01012317">
    <property type="protein sequence ID" value="VDD96819.1"/>
    <property type="molecule type" value="Genomic_DNA"/>
</dbReference>
<feature type="compositionally biased region" description="Acidic residues" evidence="1">
    <location>
        <begin position="305"/>
        <end position="318"/>
    </location>
</feature>
<feature type="compositionally biased region" description="Polar residues" evidence="1">
    <location>
        <begin position="120"/>
        <end position="138"/>
    </location>
</feature>
<dbReference type="WBParaSite" id="EVEC_0001237001-mRNA-1">
    <property type="protein sequence ID" value="EVEC_0001237001-mRNA-1"/>
    <property type="gene ID" value="EVEC_0001237001"/>
</dbReference>
<organism evidence="4">
    <name type="scientific">Enterobius vermicularis</name>
    <name type="common">Human pinworm</name>
    <dbReference type="NCBI Taxonomy" id="51028"/>
    <lineage>
        <taxon>Eukaryota</taxon>
        <taxon>Metazoa</taxon>
        <taxon>Ecdysozoa</taxon>
        <taxon>Nematoda</taxon>
        <taxon>Chromadorea</taxon>
        <taxon>Rhabditida</taxon>
        <taxon>Spirurina</taxon>
        <taxon>Oxyuridomorpha</taxon>
        <taxon>Oxyuroidea</taxon>
        <taxon>Oxyuridae</taxon>
        <taxon>Enterobius</taxon>
    </lineage>
</organism>
<keyword evidence="3" id="KW-1185">Reference proteome</keyword>
<dbReference type="AlphaFoldDB" id="A0A0N4VN24"/>
<accession>A0A0N4VN24</accession>
<evidence type="ECO:0000313" key="4">
    <source>
        <dbReference type="WBParaSite" id="EVEC_0001237001-mRNA-1"/>
    </source>
</evidence>
<name>A0A0N4VN24_ENTVE</name>
<feature type="region of interest" description="Disordered" evidence="1">
    <location>
        <begin position="248"/>
        <end position="328"/>
    </location>
</feature>